<proteinExistence type="predicted"/>
<evidence type="ECO:0000313" key="2">
    <source>
        <dbReference type="Proteomes" id="UP000593574"/>
    </source>
</evidence>
<evidence type="ECO:0000313" key="1">
    <source>
        <dbReference type="EMBL" id="MBA0710828.1"/>
    </source>
</evidence>
<dbReference type="PANTHER" id="PTHR31286">
    <property type="entry name" value="GLYCINE-RICH CELL WALL STRUCTURAL PROTEIN 1.8-LIKE"/>
    <property type="match status" value="1"/>
</dbReference>
<reference evidence="1 2" key="1">
    <citation type="journal article" date="2019" name="Genome Biol. Evol.">
        <title>Insights into the evolution of the New World diploid cottons (Gossypium, subgenus Houzingenia) based on genome sequencing.</title>
        <authorList>
            <person name="Grover C.E."/>
            <person name="Arick M.A. 2nd"/>
            <person name="Thrash A."/>
            <person name="Conover J.L."/>
            <person name="Sanders W.S."/>
            <person name="Peterson D.G."/>
            <person name="Frelichowski J.E."/>
            <person name="Scheffler J.A."/>
            <person name="Scheffler B.E."/>
            <person name="Wendel J.F."/>
        </authorList>
    </citation>
    <scope>NUCLEOTIDE SEQUENCE [LARGE SCALE GENOMIC DNA]</scope>
    <source>
        <strain evidence="1">4</strain>
        <tissue evidence="1">Leaf</tissue>
    </source>
</reference>
<evidence type="ECO:0008006" key="3">
    <source>
        <dbReference type="Google" id="ProtNLM"/>
    </source>
</evidence>
<dbReference type="InterPro" id="IPR040256">
    <property type="entry name" value="At4g02000-like"/>
</dbReference>
<comment type="caution">
    <text evidence="1">The sequence shown here is derived from an EMBL/GenBank/DDBJ whole genome shotgun (WGS) entry which is preliminary data.</text>
</comment>
<keyword evidence="2" id="KW-1185">Reference proteome</keyword>
<dbReference type="Proteomes" id="UP000593574">
    <property type="component" value="Unassembled WGS sequence"/>
</dbReference>
<gene>
    <name evidence="1" type="ORF">Golax_010089</name>
</gene>
<protein>
    <recommendedName>
        <fullName evidence="3">DUF4283 domain-containing protein</fullName>
    </recommendedName>
</protein>
<name>A0A7J8ZGA0_9ROSI</name>
<sequence>MVLAWIHFPGLPGFLYKKWVLEEIESLVKKVAKLDIKKNIGARGQFAKMAVFFGLEKPLISQVMINERVQRVELKALPANDDGKGKASNSVDIESTLVMTGETFDPWMVVECKSRRNQADNEIQNSKNTEEILVGSRLTTMNLLGKDSMRLKEKGADFMGTRSRKQNPILIKNPRQISVDNEKIQLKPRSHMGVVIGSEQVEAQTEIIEVGGQALDDSLVE</sequence>
<feature type="non-terminal residue" evidence="1">
    <location>
        <position position="221"/>
    </location>
</feature>
<organism evidence="1 2">
    <name type="scientific">Gossypium laxum</name>
    <dbReference type="NCBI Taxonomy" id="34288"/>
    <lineage>
        <taxon>Eukaryota</taxon>
        <taxon>Viridiplantae</taxon>
        <taxon>Streptophyta</taxon>
        <taxon>Embryophyta</taxon>
        <taxon>Tracheophyta</taxon>
        <taxon>Spermatophyta</taxon>
        <taxon>Magnoliopsida</taxon>
        <taxon>eudicotyledons</taxon>
        <taxon>Gunneridae</taxon>
        <taxon>Pentapetalae</taxon>
        <taxon>rosids</taxon>
        <taxon>malvids</taxon>
        <taxon>Malvales</taxon>
        <taxon>Malvaceae</taxon>
        <taxon>Malvoideae</taxon>
        <taxon>Gossypium</taxon>
    </lineage>
</organism>
<dbReference type="EMBL" id="JABEZV010000005">
    <property type="protein sequence ID" value="MBA0710828.1"/>
    <property type="molecule type" value="Genomic_DNA"/>
</dbReference>
<dbReference type="AlphaFoldDB" id="A0A7J8ZGA0"/>
<accession>A0A7J8ZGA0</accession>
<dbReference type="PANTHER" id="PTHR31286:SF173">
    <property type="entry name" value="DUF4283 DOMAIN-CONTAINING PROTEIN"/>
    <property type="match status" value="1"/>
</dbReference>